<evidence type="ECO:0000313" key="4">
    <source>
        <dbReference type="Proteomes" id="UP000182373"/>
    </source>
</evidence>
<accession>A0AAC9P7U6</accession>
<reference evidence="4" key="1">
    <citation type="submission" date="2016-11" db="EMBL/GenBank/DDBJ databases">
        <title>Comparative genomic and phenotypic analysis of Granulibacter bethesdensis clinical isolates from patients with chronic granulomatous disease.</title>
        <authorList>
            <person name="Zarember K.A."/>
            <person name="Porcella S.F."/>
            <person name="Chu J."/>
            <person name="Ding L."/>
            <person name="Dahlstrom E."/>
            <person name="Barbian K."/>
            <person name="Martens C."/>
            <person name="Sykora L."/>
            <person name="Kramer S."/>
            <person name="Pettinato A.M."/>
            <person name="Hong H."/>
            <person name="Wald G."/>
            <person name="Berg L.J."/>
            <person name="Rogge L.S."/>
            <person name="Greenberg D.E."/>
            <person name="Falcone E.L."/>
            <person name="Neves J.F."/>
            <person name="Simoes M.J."/>
            <person name="Casal M."/>
            <person name="Rodriguez-Lopez F.C."/>
            <person name="Zelazny A."/>
            <person name="Gallin J.I."/>
            <person name="Holland S.M."/>
        </authorList>
    </citation>
    <scope>NUCLEOTIDE SEQUENCE [LARGE SCALE GENOMIC DNA]</scope>
    <source>
        <strain evidence="4">NIH9.1</strain>
    </source>
</reference>
<dbReference type="Proteomes" id="UP000182373">
    <property type="component" value="Chromosome"/>
</dbReference>
<dbReference type="AlphaFoldDB" id="A0AAC9P7U6"/>
<proteinExistence type="predicted"/>
<organism evidence="3 4">
    <name type="scientific">Granulibacter bethesdensis</name>
    <dbReference type="NCBI Taxonomy" id="364410"/>
    <lineage>
        <taxon>Bacteria</taxon>
        <taxon>Pseudomonadati</taxon>
        <taxon>Pseudomonadota</taxon>
        <taxon>Alphaproteobacteria</taxon>
        <taxon>Acetobacterales</taxon>
        <taxon>Acetobacteraceae</taxon>
        <taxon>Granulibacter</taxon>
    </lineage>
</organism>
<gene>
    <name evidence="3" type="ORF">GbCGDNIH9_0638</name>
</gene>
<dbReference type="InterPro" id="IPR032635">
    <property type="entry name" value="Anti_2"/>
</dbReference>
<dbReference type="Pfam" id="PF16998">
    <property type="entry name" value="17kDa_Anti_2"/>
    <property type="match status" value="1"/>
</dbReference>
<evidence type="ECO:0000256" key="1">
    <source>
        <dbReference type="SAM" id="SignalP"/>
    </source>
</evidence>
<evidence type="ECO:0000259" key="2">
    <source>
        <dbReference type="Pfam" id="PF16998"/>
    </source>
</evidence>
<evidence type="ECO:0000313" key="3">
    <source>
        <dbReference type="EMBL" id="APH53882.1"/>
    </source>
</evidence>
<protein>
    <submittedName>
        <fullName evidence="3">Secreted protein</fullName>
    </submittedName>
</protein>
<feature type="domain" description="Surface antigen" evidence="2">
    <location>
        <begin position="58"/>
        <end position="119"/>
    </location>
</feature>
<feature type="signal peptide" evidence="1">
    <location>
        <begin position="1"/>
        <end position="21"/>
    </location>
</feature>
<dbReference type="EMBL" id="CP018191">
    <property type="protein sequence ID" value="APH53882.1"/>
    <property type="molecule type" value="Genomic_DNA"/>
</dbReference>
<name>A0AAC9P7U6_9PROT</name>
<keyword evidence="1" id="KW-0732">Signal</keyword>
<dbReference type="RefSeq" id="WP_072572072.1">
    <property type="nucleotide sequence ID" value="NZ_CP018191.1"/>
</dbReference>
<sequence>MQLFKAGLIMGILLASSHAHAQLNPFHTSVDGSSLNKSDLATLGKAAGPLFGNEPLFNGSTQPWSNPKTGNSGTLTLIEQYQKDGMPCRKIRYDVMLKRRNAPNVYTLDWCKTAQGVWKTR</sequence>
<feature type="chain" id="PRO_5042139745" evidence="1">
    <location>
        <begin position="22"/>
        <end position="121"/>
    </location>
</feature>